<evidence type="ECO:0000313" key="3">
    <source>
        <dbReference type="Proteomes" id="UP000229782"/>
    </source>
</evidence>
<dbReference type="Pfam" id="PF00462">
    <property type="entry name" value="Glutaredoxin"/>
    <property type="match status" value="1"/>
</dbReference>
<name>A0A2H0N224_9BACT</name>
<evidence type="ECO:0000259" key="1">
    <source>
        <dbReference type="PROSITE" id="PS50404"/>
    </source>
</evidence>
<evidence type="ECO:0000313" key="2">
    <source>
        <dbReference type="EMBL" id="PIR02938.1"/>
    </source>
</evidence>
<dbReference type="Gene3D" id="3.40.30.10">
    <property type="entry name" value="Glutaredoxin"/>
    <property type="match status" value="1"/>
</dbReference>
<dbReference type="InterPro" id="IPR002109">
    <property type="entry name" value="Glutaredoxin"/>
</dbReference>
<dbReference type="GO" id="GO:0045454">
    <property type="term" value="P:cell redox homeostasis"/>
    <property type="evidence" value="ECO:0007669"/>
    <property type="project" value="TreeGrafter"/>
</dbReference>
<dbReference type="PROSITE" id="PS51354">
    <property type="entry name" value="GLUTAREDOXIN_2"/>
    <property type="match status" value="1"/>
</dbReference>
<dbReference type="GO" id="GO:0009055">
    <property type="term" value="F:electron transfer activity"/>
    <property type="evidence" value="ECO:0007669"/>
    <property type="project" value="TreeGrafter"/>
</dbReference>
<organism evidence="2 3">
    <name type="scientific">Candidatus Magasanikbacteria bacterium CG11_big_fil_rev_8_21_14_0_20_43_7</name>
    <dbReference type="NCBI Taxonomy" id="1974654"/>
    <lineage>
        <taxon>Bacteria</taxon>
        <taxon>Candidatus Magasanikiibacteriota</taxon>
    </lineage>
</organism>
<dbReference type="PANTHER" id="PTHR34386:SF1">
    <property type="entry name" value="GLUTAREDOXIN-LIKE PROTEIN NRDH"/>
    <property type="match status" value="1"/>
</dbReference>
<dbReference type="AlphaFoldDB" id="A0A2H0N224"/>
<dbReference type="InterPro" id="IPR051548">
    <property type="entry name" value="Grx-like_ET"/>
</dbReference>
<dbReference type="CDD" id="cd02976">
    <property type="entry name" value="NrdH"/>
    <property type="match status" value="1"/>
</dbReference>
<dbReference type="SUPFAM" id="SSF52833">
    <property type="entry name" value="Thioredoxin-like"/>
    <property type="match status" value="1"/>
</dbReference>
<gene>
    <name evidence="2" type="ORF">COV60_03010</name>
</gene>
<dbReference type="PROSITE" id="PS50404">
    <property type="entry name" value="GST_NTER"/>
    <property type="match status" value="1"/>
</dbReference>
<protein>
    <submittedName>
        <fullName evidence="2">NrdH-redoxin</fullName>
    </submittedName>
</protein>
<reference evidence="2 3" key="1">
    <citation type="submission" date="2017-09" db="EMBL/GenBank/DDBJ databases">
        <title>Depth-based differentiation of microbial function through sediment-hosted aquifers and enrichment of novel symbionts in the deep terrestrial subsurface.</title>
        <authorList>
            <person name="Probst A.J."/>
            <person name="Ladd B."/>
            <person name="Jarett J.K."/>
            <person name="Geller-Mcgrath D.E."/>
            <person name="Sieber C.M."/>
            <person name="Emerson J.B."/>
            <person name="Anantharaman K."/>
            <person name="Thomas B.C."/>
            <person name="Malmstrom R."/>
            <person name="Stieglmeier M."/>
            <person name="Klingl A."/>
            <person name="Woyke T."/>
            <person name="Ryan C.M."/>
            <person name="Banfield J.F."/>
        </authorList>
    </citation>
    <scope>NUCLEOTIDE SEQUENCE [LARGE SCALE GENOMIC DNA]</scope>
    <source>
        <strain evidence="2">CG11_big_fil_rev_8_21_14_0_20_43_7</strain>
    </source>
</reference>
<sequence length="78" mass="9173">MKITIYSSPGFPACDELKQYLEDLELQFEEIDVSRDDLAWENMVHKSQQMSVPVIEIDDQIIIGFDRFRLDKLLEPNL</sequence>
<accession>A0A2H0N224</accession>
<proteinExistence type="predicted"/>
<comment type="caution">
    <text evidence="2">The sequence shown here is derived from an EMBL/GenBank/DDBJ whole genome shotgun (WGS) entry which is preliminary data.</text>
</comment>
<feature type="domain" description="GST N-terminal" evidence="1">
    <location>
        <begin position="1"/>
        <end position="78"/>
    </location>
</feature>
<dbReference type="EMBL" id="PCWM01000071">
    <property type="protein sequence ID" value="PIR02938.1"/>
    <property type="molecule type" value="Genomic_DNA"/>
</dbReference>
<dbReference type="PANTHER" id="PTHR34386">
    <property type="entry name" value="GLUTAREDOXIN"/>
    <property type="match status" value="1"/>
</dbReference>
<dbReference type="Proteomes" id="UP000229782">
    <property type="component" value="Unassembled WGS sequence"/>
</dbReference>
<dbReference type="InterPro" id="IPR036249">
    <property type="entry name" value="Thioredoxin-like_sf"/>
</dbReference>
<dbReference type="InterPro" id="IPR004045">
    <property type="entry name" value="Glutathione_S-Trfase_N"/>
</dbReference>